<dbReference type="Pfam" id="PF06527">
    <property type="entry name" value="TniQ"/>
    <property type="match status" value="1"/>
</dbReference>
<dbReference type="InterPro" id="IPR009492">
    <property type="entry name" value="TniQ"/>
</dbReference>
<sequence length="601" mass="70567">MNHRVFTVRVKPYQDESLSSYLYRLASFNGTKMLQLWNSLKVNYTAHYAQWNDINLIDSAPINTINVKRLSEYVNVSEGVLLDCTLYNVQRLFCGSKEIERSRLLSGIIRENLHYCPKCFEEKKYNRLLWRIDHINGCIKHGDKLLQKCSFCNEEIKYKDISVIGECPYCENSLCDSRISQRIDEENLENESWYSATWEYLINNHDTPIQTYEVALRILFLLNNQKEHLDLNVIENNMRRPGSLPTLLQHARQSLAHERALHITFLLSVLKDNEIGLRGFLKLELPNIFREAINYKKKLLKDELFCLAPWCASYKKSGSLMKTGKSLKRRASGNILKYYLVCNTCGCEYAINEEDQLEERTYFIEAFNKLNEQVFEKPSLNELVLKTGLTTDKVRRSMAYFRSRSAFQDLDYQNGFVINEDLLSQFIKAIDKGETIKVISNWDLWGNINDYLSYRYHIRVIQTLNKKDVKVIEIKPDKKHEIIELLKCMYEQDEEISLKTVCEKLGVCAETIRYWGCNKVISKMKEKQKVKSILEKKTLIYSKVDDFLLNNINTKLSAAEIYKHIEFQRTVLWRVAPEITAYIGRRRMDHNQKLKVSGEEL</sequence>
<dbReference type="Proteomes" id="UP000650466">
    <property type="component" value="Unassembled WGS sequence"/>
</dbReference>
<feature type="domain" description="TniQ" evidence="1">
    <location>
        <begin position="8"/>
        <end position="143"/>
    </location>
</feature>
<dbReference type="EMBL" id="JACVVD010000013">
    <property type="protein sequence ID" value="MBD0383871.1"/>
    <property type="molecule type" value="Genomic_DNA"/>
</dbReference>
<evidence type="ECO:0000313" key="2">
    <source>
        <dbReference type="EMBL" id="MBD0383871.1"/>
    </source>
</evidence>
<evidence type="ECO:0000313" key="3">
    <source>
        <dbReference type="Proteomes" id="UP000650466"/>
    </source>
</evidence>
<dbReference type="RefSeq" id="WP_188177644.1">
    <property type="nucleotide sequence ID" value="NZ_JACVVD010000013.1"/>
</dbReference>
<dbReference type="AlphaFoldDB" id="A0A926KVX9"/>
<comment type="caution">
    <text evidence="2">The sequence shown here is derived from an EMBL/GenBank/DDBJ whole genome shotgun (WGS) entry which is preliminary data.</text>
</comment>
<evidence type="ECO:0000259" key="1">
    <source>
        <dbReference type="Pfam" id="PF06527"/>
    </source>
</evidence>
<gene>
    <name evidence="2" type="ORF">ICC18_27735</name>
</gene>
<proteinExistence type="predicted"/>
<organism evidence="2 3">
    <name type="scientific">Paenibacillus sedimenti</name>
    <dbReference type="NCBI Taxonomy" id="2770274"/>
    <lineage>
        <taxon>Bacteria</taxon>
        <taxon>Bacillati</taxon>
        <taxon>Bacillota</taxon>
        <taxon>Bacilli</taxon>
        <taxon>Bacillales</taxon>
        <taxon>Paenibacillaceae</taxon>
        <taxon>Paenibacillus</taxon>
    </lineage>
</organism>
<reference evidence="2" key="1">
    <citation type="submission" date="2020-09" db="EMBL/GenBank/DDBJ databases">
        <title>Draft Genome Sequence of Paenibacillus sp. WST5.</title>
        <authorList>
            <person name="Bao Z."/>
        </authorList>
    </citation>
    <scope>NUCLEOTIDE SEQUENCE</scope>
    <source>
        <strain evidence="2">WST5</strain>
    </source>
</reference>
<keyword evidence="3" id="KW-1185">Reference proteome</keyword>
<accession>A0A926KVX9</accession>
<name>A0A926KVX9_9BACL</name>
<protein>
    <submittedName>
        <fullName evidence="2">TniQ family protein</fullName>
    </submittedName>
</protein>